<keyword evidence="3" id="KW-1185">Reference proteome</keyword>
<feature type="coiled-coil region" evidence="1">
    <location>
        <begin position="316"/>
        <end position="357"/>
    </location>
</feature>
<evidence type="ECO:0000256" key="1">
    <source>
        <dbReference type="SAM" id="Coils"/>
    </source>
</evidence>
<dbReference type="AlphaFoldDB" id="A0A517PPW0"/>
<protein>
    <submittedName>
        <fullName evidence="2">Uncharacterized protein</fullName>
    </submittedName>
</protein>
<reference evidence="2 3" key="1">
    <citation type="submission" date="2019-02" db="EMBL/GenBank/DDBJ databases">
        <title>Deep-cultivation of Planctomycetes and their phenomic and genomic characterization uncovers novel biology.</title>
        <authorList>
            <person name="Wiegand S."/>
            <person name="Jogler M."/>
            <person name="Boedeker C."/>
            <person name="Pinto D."/>
            <person name="Vollmers J."/>
            <person name="Rivas-Marin E."/>
            <person name="Kohn T."/>
            <person name="Peeters S.H."/>
            <person name="Heuer A."/>
            <person name="Rast P."/>
            <person name="Oberbeckmann S."/>
            <person name="Bunk B."/>
            <person name="Jeske O."/>
            <person name="Meyerdierks A."/>
            <person name="Storesund J.E."/>
            <person name="Kallscheuer N."/>
            <person name="Luecker S."/>
            <person name="Lage O.M."/>
            <person name="Pohl T."/>
            <person name="Merkel B.J."/>
            <person name="Hornburger P."/>
            <person name="Mueller R.-W."/>
            <person name="Bruemmer F."/>
            <person name="Labrenz M."/>
            <person name="Spormann A.M."/>
            <person name="Op den Camp H."/>
            <person name="Overmann J."/>
            <person name="Amann R."/>
            <person name="Jetten M.S.M."/>
            <person name="Mascher T."/>
            <person name="Medema M.H."/>
            <person name="Devos D.P."/>
            <person name="Kaster A.-K."/>
            <person name="Ovreas L."/>
            <person name="Rohde M."/>
            <person name="Galperin M.Y."/>
            <person name="Jogler C."/>
        </authorList>
    </citation>
    <scope>NUCLEOTIDE SEQUENCE [LARGE SCALE GENOMIC DNA]</scope>
    <source>
        <strain evidence="2 3">HG66A1</strain>
    </source>
</reference>
<gene>
    <name evidence="2" type="ORF">HG66A1_32150</name>
</gene>
<feature type="coiled-coil region" evidence="1">
    <location>
        <begin position="390"/>
        <end position="442"/>
    </location>
</feature>
<accession>A0A517PPW0</accession>
<keyword evidence="1" id="KW-0175">Coiled coil</keyword>
<dbReference type="Proteomes" id="UP000320421">
    <property type="component" value="Chromosome"/>
</dbReference>
<organism evidence="2 3">
    <name type="scientific">Gimesia chilikensis</name>
    <dbReference type="NCBI Taxonomy" id="2605989"/>
    <lineage>
        <taxon>Bacteria</taxon>
        <taxon>Pseudomonadati</taxon>
        <taxon>Planctomycetota</taxon>
        <taxon>Planctomycetia</taxon>
        <taxon>Planctomycetales</taxon>
        <taxon>Planctomycetaceae</taxon>
        <taxon>Gimesia</taxon>
    </lineage>
</organism>
<dbReference type="RefSeq" id="WP_145185704.1">
    <property type="nucleotide sequence ID" value="NZ_CP036266.1"/>
</dbReference>
<evidence type="ECO:0000313" key="2">
    <source>
        <dbReference type="EMBL" id="QDT21414.1"/>
    </source>
</evidence>
<dbReference type="OrthoDB" id="180544at2"/>
<evidence type="ECO:0000313" key="3">
    <source>
        <dbReference type="Proteomes" id="UP000320421"/>
    </source>
</evidence>
<dbReference type="EMBL" id="CP036266">
    <property type="protein sequence ID" value="QDT21414.1"/>
    <property type="molecule type" value="Genomic_DNA"/>
</dbReference>
<sequence>MPNSTLFQFEREQMQPATDRSEPTLWLKRLVILSTLNSDSIIRDIKFRRGLNIIQTHHMQVQGGPVAGHSVGKTLMMRLIRYTLGENQFGTEETQNNIAAVLKTAWVVGHWSIAGADWIVVRPMKEADAKESFAADSDDWQQVVDSQLKEYSHRQFVQKVSDAVLSDLPKFILPRGREAKWLDVLAWLSRDYQCGYRKANEWRHEDANSGPSLNLEDNSLIMQWVMGLMNTDEIEQRVNHHELLNNCKGQKQTHDREQKRMDTLWPALRDKLELKADIEVTGIQKTMNSVDPVDIVKEKIASLERLRTERLAESRIKELESEQHTVQDQIADTEATVRTCKNMVQYIEKQIEEIERDPLHPYRLCKAEPECWMKKQAETMAHDPGAAEHVADLRNQIDEQQKTCAFSQNEKKTLQKSLEVVNKQLKEERSRLATEISGIDEKIGLLKGLEDDSIKIQALAISVERSTKDALKAEREIEGSLKKQEAIRQKHRNEVRQLSDVYQGILQEIFGVEDESTVRIDGNGLHPVPNRKLAPGGAALSVMTSVLSFDIACLAGSIYGIGQHPRFLMHDSPREGDMEGPLFQRLFEIVHELEAKFTNPDHISFQYIITTTSAPPQALADENGPYVRLTLDARSEDGKLLGITF</sequence>
<name>A0A517PPW0_9PLAN</name>
<proteinExistence type="predicted"/>